<organism evidence="2 3">
    <name type="scientific">Ensete ventricosum</name>
    <name type="common">Abyssinian banana</name>
    <name type="synonym">Musa ensete</name>
    <dbReference type="NCBI Taxonomy" id="4639"/>
    <lineage>
        <taxon>Eukaryota</taxon>
        <taxon>Viridiplantae</taxon>
        <taxon>Streptophyta</taxon>
        <taxon>Embryophyta</taxon>
        <taxon>Tracheophyta</taxon>
        <taxon>Spermatophyta</taxon>
        <taxon>Magnoliopsida</taxon>
        <taxon>Liliopsida</taxon>
        <taxon>Zingiberales</taxon>
        <taxon>Musaceae</taxon>
        <taxon>Ensete</taxon>
    </lineage>
</organism>
<name>A0A426XXQ5_ENSVE</name>
<protein>
    <submittedName>
        <fullName evidence="2">Uncharacterized protein</fullName>
    </submittedName>
</protein>
<sequence>MSSSNSGMLNSASSSTNTAGGLHAASGAGFGGNFGTHGPNISAASAAARRTSSAAVDSTRGSAQAESGKLRLADMPRSAMAATSCALAAISGVRNVPSHMRLFFRGSRTSDTHFPPLRSRTPWYTGCRVSRNFFRPAFRLGDGPGAHAFEGPDDEEEHEHKEEEESSKSMIRAQNGKGAQASSWRRKKAVQVEARRGWHTRTTRYHEREQVRNKKSAGFPPEEDKRRATAAAAEGKRVPSAPSSFPLRIITDFPFRSPLLSPKQPFPGFDEQGLQLTESKLVSLQSLRE</sequence>
<dbReference type="EMBL" id="AMZH03016524">
    <property type="protein sequence ID" value="RRT44338.1"/>
    <property type="molecule type" value="Genomic_DNA"/>
</dbReference>
<dbReference type="Proteomes" id="UP000287651">
    <property type="component" value="Unassembled WGS sequence"/>
</dbReference>
<dbReference type="AlphaFoldDB" id="A0A426XXQ5"/>
<feature type="compositionally biased region" description="Basic and acidic residues" evidence="1">
    <location>
        <begin position="158"/>
        <end position="167"/>
    </location>
</feature>
<feature type="region of interest" description="Disordered" evidence="1">
    <location>
        <begin position="1"/>
        <end position="29"/>
    </location>
</feature>
<reference evidence="2 3" key="1">
    <citation type="journal article" date="2014" name="Agronomy (Basel)">
        <title>A Draft Genome Sequence for Ensete ventricosum, the Drought-Tolerant Tree Against Hunger.</title>
        <authorList>
            <person name="Harrison J."/>
            <person name="Moore K.A."/>
            <person name="Paszkiewicz K."/>
            <person name="Jones T."/>
            <person name="Grant M."/>
            <person name="Ambacheew D."/>
            <person name="Muzemil S."/>
            <person name="Studholme D.J."/>
        </authorList>
    </citation>
    <scope>NUCLEOTIDE SEQUENCE [LARGE SCALE GENOMIC DNA]</scope>
</reference>
<proteinExistence type="predicted"/>
<evidence type="ECO:0000313" key="2">
    <source>
        <dbReference type="EMBL" id="RRT44338.1"/>
    </source>
</evidence>
<evidence type="ECO:0000313" key="3">
    <source>
        <dbReference type="Proteomes" id="UP000287651"/>
    </source>
</evidence>
<gene>
    <name evidence="2" type="ORF">B296_00027041</name>
</gene>
<comment type="caution">
    <text evidence="2">The sequence shown here is derived from an EMBL/GenBank/DDBJ whole genome shotgun (WGS) entry which is preliminary data.</text>
</comment>
<accession>A0A426XXQ5</accession>
<feature type="region of interest" description="Disordered" evidence="1">
    <location>
        <begin position="142"/>
        <end position="245"/>
    </location>
</feature>
<feature type="compositionally biased region" description="Low complexity" evidence="1">
    <location>
        <begin position="1"/>
        <end position="27"/>
    </location>
</feature>
<evidence type="ECO:0000256" key="1">
    <source>
        <dbReference type="SAM" id="MobiDB-lite"/>
    </source>
</evidence>